<organism evidence="1 2">
    <name type="scientific">Tieghemostelium lacteum</name>
    <name type="common">Slime mold</name>
    <name type="synonym">Dictyostelium lacteum</name>
    <dbReference type="NCBI Taxonomy" id="361077"/>
    <lineage>
        <taxon>Eukaryota</taxon>
        <taxon>Amoebozoa</taxon>
        <taxon>Evosea</taxon>
        <taxon>Eumycetozoa</taxon>
        <taxon>Dictyostelia</taxon>
        <taxon>Dictyosteliales</taxon>
        <taxon>Raperosteliaceae</taxon>
        <taxon>Tieghemostelium</taxon>
    </lineage>
</organism>
<dbReference type="InParanoid" id="A0A151ZBE3"/>
<evidence type="ECO:0000313" key="2">
    <source>
        <dbReference type="Proteomes" id="UP000076078"/>
    </source>
</evidence>
<protein>
    <submittedName>
        <fullName evidence="1">Uncharacterized protein</fullName>
    </submittedName>
</protein>
<dbReference type="OrthoDB" id="24472at2759"/>
<dbReference type="EMBL" id="LODT01000035">
    <property type="protein sequence ID" value="KYQ91258.1"/>
    <property type="molecule type" value="Genomic_DNA"/>
</dbReference>
<evidence type="ECO:0000313" key="1">
    <source>
        <dbReference type="EMBL" id="KYQ91258.1"/>
    </source>
</evidence>
<accession>A0A151ZBE3</accession>
<dbReference type="Proteomes" id="UP000076078">
    <property type="component" value="Unassembled WGS sequence"/>
</dbReference>
<gene>
    <name evidence="1" type="ORF">DLAC_08192</name>
</gene>
<name>A0A151ZBE3_TIELA</name>
<comment type="caution">
    <text evidence="1">The sequence shown here is derived from an EMBL/GenBank/DDBJ whole genome shotgun (WGS) entry which is preliminary data.</text>
</comment>
<reference evidence="1 2" key="1">
    <citation type="submission" date="2015-12" db="EMBL/GenBank/DDBJ databases">
        <title>Dictyostelia acquired genes for synthesis and detection of signals that induce cell-type specialization by lateral gene transfer from prokaryotes.</title>
        <authorList>
            <person name="Gloeckner G."/>
            <person name="Schaap P."/>
        </authorList>
    </citation>
    <scope>NUCLEOTIDE SEQUENCE [LARGE SCALE GENOMIC DNA]</scope>
    <source>
        <strain evidence="1 2">TK</strain>
    </source>
</reference>
<keyword evidence="2" id="KW-1185">Reference proteome</keyword>
<proteinExistence type="predicted"/>
<dbReference type="AlphaFoldDB" id="A0A151ZBE3"/>
<sequence length="718" mass="84498">MMTSEIAFFSVFRNQYLFRKIFGYCQKQNSLSYSLNDIPIGQMIKHEMFNLMKEKWKVNWLSLDFTSESLKDFICYCTDLELFEMVFHRYGAMITDLISKINWHIICQCHSFDIVKWLLNRGLLEFKNTMGSIKYVSEFNEDLLQYTIDKYPKLLQEKDLQDIIIYLCKRASHTNTVLANLKISVKKLCCLKPKYWHHIVGADVLKYYFEHATVYDIKKRFSKIVGEPILMDLKTFTLHPLSTDQFENLKYIVENPSLFKFTKLCSLSILISYPTRDALQYVQETLYGGNFQIMEQDLIGYTLMYNNTITSDVVEYLIQMGSTTRISMYTILQSQIPLYQIQQLHNMRVIDSEPSHIPKCSSKEVLEFLLSNRYVYIENEYSFRSLNVSGSYFDDGNVELLQILLKYNIEFHKTALEFCASKNLYNGFIFIYESFQNDKKLQVDTYRILLATSDIRIQEYLYNVDPQRFWKGHMSGHLIVELIKYGRYQFLDYIMNQDYPAFIRAVVVRINVILDEASLAFLKLIDQIRYYKESNDHTQMEDVEVFRENLIHFKVVEKLKLIFKVTLGGKPIEVVMLDLLKPLNLKMSTICYLLNNSIITIDHLETFKFSRFNLSQLDFIIHSLSTSVLKDKLFCYLLLLAIRTTNSTTEELFTTVFMKCDHKCNPKNISLLIDNFSIDTVMIKKLNNPKKGSFSKPVLSYFYKFGITTIDPKLINGK</sequence>